<organism evidence="5 6">
    <name type="scientific">Cymbomonas tetramitiformis</name>
    <dbReference type="NCBI Taxonomy" id="36881"/>
    <lineage>
        <taxon>Eukaryota</taxon>
        <taxon>Viridiplantae</taxon>
        <taxon>Chlorophyta</taxon>
        <taxon>Pyramimonadophyceae</taxon>
        <taxon>Pyramimonadales</taxon>
        <taxon>Pyramimonadaceae</taxon>
        <taxon>Cymbomonas</taxon>
    </lineage>
</organism>
<dbReference type="Proteomes" id="UP001190700">
    <property type="component" value="Unassembled WGS sequence"/>
</dbReference>
<dbReference type="AlphaFoldDB" id="A0AAE0GIG5"/>
<dbReference type="InterPro" id="IPR018247">
    <property type="entry name" value="EF_Hand_1_Ca_BS"/>
</dbReference>
<feature type="transmembrane region" description="Helical" evidence="3">
    <location>
        <begin position="729"/>
        <end position="750"/>
    </location>
</feature>
<evidence type="ECO:0000259" key="4">
    <source>
        <dbReference type="PROSITE" id="PS50222"/>
    </source>
</evidence>
<gene>
    <name evidence="5" type="ORF">CYMTET_13284</name>
</gene>
<accession>A0AAE0GIG5</accession>
<keyword evidence="3" id="KW-0812">Transmembrane</keyword>
<feature type="compositionally biased region" description="Basic residues" evidence="2">
    <location>
        <begin position="32"/>
        <end position="42"/>
    </location>
</feature>
<evidence type="ECO:0000256" key="3">
    <source>
        <dbReference type="SAM" id="Phobius"/>
    </source>
</evidence>
<keyword evidence="6" id="KW-1185">Reference proteome</keyword>
<keyword evidence="3" id="KW-1133">Transmembrane helix</keyword>
<feature type="domain" description="EF-hand" evidence="4">
    <location>
        <begin position="418"/>
        <end position="440"/>
    </location>
</feature>
<dbReference type="PROSITE" id="PS00018">
    <property type="entry name" value="EF_HAND_1"/>
    <property type="match status" value="4"/>
</dbReference>
<evidence type="ECO:0000313" key="5">
    <source>
        <dbReference type="EMBL" id="KAK3278804.1"/>
    </source>
</evidence>
<feature type="transmembrane region" description="Helical" evidence="3">
    <location>
        <begin position="393"/>
        <end position="413"/>
    </location>
</feature>
<dbReference type="InterPro" id="IPR002048">
    <property type="entry name" value="EF_hand_dom"/>
</dbReference>
<feature type="domain" description="EF-hand" evidence="4">
    <location>
        <begin position="141"/>
        <end position="163"/>
    </location>
</feature>
<proteinExistence type="predicted"/>
<evidence type="ECO:0000256" key="1">
    <source>
        <dbReference type="ARBA" id="ARBA00022837"/>
    </source>
</evidence>
<keyword evidence="3" id="KW-0472">Membrane</keyword>
<comment type="caution">
    <text evidence="5">The sequence shown here is derived from an EMBL/GenBank/DDBJ whole genome shotgun (WGS) entry which is preliminary data.</text>
</comment>
<dbReference type="EMBL" id="LGRX02005275">
    <property type="protein sequence ID" value="KAK3278804.1"/>
    <property type="molecule type" value="Genomic_DNA"/>
</dbReference>
<feature type="transmembrane region" description="Helical" evidence="3">
    <location>
        <begin position="472"/>
        <end position="493"/>
    </location>
</feature>
<feature type="transmembrane region" description="Helical" evidence="3">
    <location>
        <begin position="195"/>
        <end position="216"/>
    </location>
</feature>
<dbReference type="GO" id="GO:0005509">
    <property type="term" value="F:calcium ion binding"/>
    <property type="evidence" value="ECO:0007669"/>
    <property type="project" value="InterPro"/>
</dbReference>
<protein>
    <recommendedName>
        <fullName evidence="4">EF-hand domain-containing protein</fullName>
    </recommendedName>
</protein>
<dbReference type="InterPro" id="IPR011992">
    <property type="entry name" value="EF-hand-dom_pair"/>
</dbReference>
<feature type="region of interest" description="Disordered" evidence="2">
    <location>
        <begin position="1"/>
        <end position="48"/>
    </location>
</feature>
<dbReference type="PROSITE" id="PS50222">
    <property type="entry name" value="EF_HAND_2"/>
    <property type="match status" value="2"/>
</dbReference>
<dbReference type="SUPFAM" id="SSF47473">
    <property type="entry name" value="EF-hand"/>
    <property type="match status" value="2"/>
</dbReference>
<keyword evidence="1" id="KW-0106">Calcium</keyword>
<name>A0AAE0GIG5_9CHLO</name>
<evidence type="ECO:0000256" key="2">
    <source>
        <dbReference type="SAM" id="MobiDB-lite"/>
    </source>
</evidence>
<evidence type="ECO:0000313" key="6">
    <source>
        <dbReference type="Proteomes" id="UP001190700"/>
    </source>
</evidence>
<sequence length="761" mass="85622">MPSSIASRADNLWPPERHSRPGVQQGYYTARSSHKMQSRKQSRMPNRISLGERDAPSEFAVAFGPAGVEDDRGHQHRRRFPWQYHPAAHPVQGHGEDRWAHSVAFALRQLERIRTTLGTSATRALCVACVILAVVACLKRDTDGDGHVDLDDYVLLIDSNGDHHADFKNLGPELMEMLDHDQDGSIGGKDVRNAFAWWIAGGCMVVGAGLIMRGLFHLSRSYFQSCERKELVQQLTQDDEIRKILEDGSEHPPTADAFETRTKLRDKIDQAVTKLVESVNGSDAKVDRLNVEKEKKKKVIILLLDLCPSEWEASRATIRPSSRIQPSDSFDHAVPSTASSMAQLRFRVLRRWRGVRRWLAMAASEFMVQGHGEDRWAHGVAFALRQLERIRTALGTGATRALCVACVILAVVACLKSDTDGDGHVDLDDYVLLIDSNGDHHADFKNLGPELMEMLDHDQDGSIGGKDVRNAFAWWIAGGCMVVGAGLIMRGLFHLSRSYLQSCKRKELVHQLTRHAEVREILKMEFRPNPSRGPLIVYRTGMEILAAIGKEIRRGFQASPIPMHSGRPNELEVVELDIELDKQLVAATSVLTLLLQQAWRRHFLFHKQLNRTLFVQHLIKGAEVREILRRRTADAVFGVRSKEEVISAINQSITNCEELNEGLQREITNHHDAAIDDQLSAAIRLLELLIPEAWEYSPDNFDRRAFVPHVAEQPNILQCLRRRSYVKQVCIIMAQSLAIITGIVMSSYIYTESRSSLPPPT</sequence>
<reference evidence="5 6" key="1">
    <citation type="journal article" date="2015" name="Genome Biol. Evol.">
        <title>Comparative Genomics of a Bacterivorous Green Alga Reveals Evolutionary Causalities and Consequences of Phago-Mixotrophic Mode of Nutrition.</title>
        <authorList>
            <person name="Burns J.A."/>
            <person name="Paasch A."/>
            <person name="Narechania A."/>
            <person name="Kim E."/>
        </authorList>
    </citation>
    <scope>NUCLEOTIDE SEQUENCE [LARGE SCALE GENOMIC DNA]</scope>
    <source>
        <strain evidence="5 6">PLY_AMNH</strain>
    </source>
</reference>